<comment type="caution">
    <text evidence="1">The sequence shown here is derived from an EMBL/GenBank/DDBJ whole genome shotgun (WGS) entry which is preliminary data.</text>
</comment>
<dbReference type="AlphaFoldDB" id="A0A9Q3EI65"/>
<evidence type="ECO:0000313" key="2">
    <source>
        <dbReference type="Proteomes" id="UP000765509"/>
    </source>
</evidence>
<gene>
    <name evidence="1" type="ORF">O181_061508</name>
</gene>
<evidence type="ECO:0000313" key="1">
    <source>
        <dbReference type="EMBL" id="MBW0521793.1"/>
    </source>
</evidence>
<proteinExistence type="predicted"/>
<dbReference type="OrthoDB" id="411615at2759"/>
<dbReference type="Proteomes" id="UP000765509">
    <property type="component" value="Unassembled WGS sequence"/>
</dbReference>
<reference evidence="1" key="1">
    <citation type="submission" date="2021-03" db="EMBL/GenBank/DDBJ databases">
        <title>Draft genome sequence of rust myrtle Austropuccinia psidii MF-1, a brazilian biotype.</title>
        <authorList>
            <person name="Quecine M.C."/>
            <person name="Pachon D.M.R."/>
            <person name="Bonatelli M.L."/>
            <person name="Correr F.H."/>
            <person name="Franceschini L.M."/>
            <person name="Leite T.F."/>
            <person name="Margarido G.R.A."/>
            <person name="Almeida C.A."/>
            <person name="Ferrarezi J.A."/>
            <person name="Labate C.A."/>
        </authorList>
    </citation>
    <scope>NUCLEOTIDE SEQUENCE</scope>
    <source>
        <strain evidence="1">MF-1</strain>
    </source>
</reference>
<evidence type="ECO:0008006" key="3">
    <source>
        <dbReference type="Google" id="ProtNLM"/>
    </source>
</evidence>
<organism evidence="1 2">
    <name type="scientific">Austropuccinia psidii MF-1</name>
    <dbReference type="NCBI Taxonomy" id="1389203"/>
    <lineage>
        <taxon>Eukaryota</taxon>
        <taxon>Fungi</taxon>
        <taxon>Dikarya</taxon>
        <taxon>Basidiomycota</taxon>
        <taxon>Pucciniomycotina</taxon>
        <taxon>Pucciniomycetes</taxon>
        <taxon>Pucciniales</taxon>
        <taxon>Sphaerophragmiaceae</taxon>
        <taxon>Austropuccinia</taxon>
    </lineage>
</organism>
<keyword evidence="2" id="KW-1185">Reference proteome</keyword>
<sequence length="138" mass="15674">MVHEVHVDGEGPLSSEAVTAPTTLACIQVMGPHHPTLVLSDINNLNIPPYRRRETLFLSLEIYTPGPYKGALNAPDKDLWLEAISKEVQSLENLNTWEVVEKQGNFRLFGTTWVFRLKKNHSKKVIEYKERLCAQGFT</sequence>
<protein>
    <recommendedName>
        <fullName evidence="3">Reverse transcriptase Ty1/copia-type domain-containing protein</fullName>
    </recommendedName>
</protein>
<accession>A0A9Q3EI65</accession>
<name>A0A9Q3EI65_9BASI</name>
<dbReference type="EMBL" id="AVOT02029093">
    <property type="protein sequence ID" value="MBW0521793.1"/>
    <property type="molecule type" value="Genomic_DNA"/>
</dbReference>